<evidence type="ECO:0000256" key="1">
    <source>
        <dbReference type="SAM" id="Phobius"/>
    </source>
</evidence>
<comment type="caution">
    <text evidence="2">The sequence shown here is derived from an EMBL/GenBank/DDBJ whole genome shotgun (WGS) entry which is preliminary data.</text>
</comment>
<dbReference type="Proteomes" id="UP001232245">
    <property type="component" value="Unassembled WGS sequence"/>
</dbReference>
<dbReference type="EMBL" id="JAUSTZ010000001">
    <property type="protein sequence ID" value="MDQ0224015.1"/>
    <property type="molecule type" value="Genomic_DNA"/>
</dbReference>
<reference evidence="2 3" key="1">
    <citation type="submission" date="2023-07" db="EMBL/GenBank/DDBJ databases">
        <title>Genomic Encyclopedia of Type Strains, Phase IV (KMG-IV): sequencing the most valuable type-strain genomes for metagenomic binning, comparative biology and taxonomic classification.</title>
        <authorList>
            <person name="Goeker M."/>
        </authorList>
    </citation>
    <scope>NUCLEOTIDE SEQUENCE [LARGE SCALE GENOMIC DNA]</scope>
    <source>
        <strain evidence="2 3">DSM 17723</strain>
    </source>
</reference>
<evidence type="ECO:0000313" key="2">
    <source>
        <dbReference type="EMBL" id="MDQ0224015.1"/>
    </source>
</evidence>
<proteinExistence type="predicted"/>
<keyword evidence="1" id="KW-0472">Membrane</keyword>
<organism evidence="2 3">
    <name type="scientific">Metabacillus niabensis</name>
    <dbReference type="NCBI Taxonomy" id="324854"/>
    <lineage>
        <taxon>Bacteria</taxon>
        <taxon>Bacillati</taxon>
        <taxon>Bacillota</taxon>
        <taxon>Bacilli</taxon>
        <taxon>Bacillales</taxon>
        <taxon>Bacillaceae</taxon>
        <taxon>Metabacillus</taxon>
    </lineage>
</organism>
<gene>
    <name evidence="2" type="ORF">J2S02_000337</name>
</gene>
<evidence type="ECO:0008006" key="4">
    <source>
        <dbReference type="Google" id="ProtNLM"/>
    </source>
</evidence>
<feature type="transmembrane region" description="Helical" evidence="1">
    <location>
        <begin position="143"/>
        <end position="162"/>
    </location>
</feature>
<name>A0ABT9YY70_9BACI</name>
<keyword evidence="1" id="KW-0812">Transmembrane</keyword>
<evidence type="ECO:0000313" key="3">
    <source>
        <dbReference type="Proteomes" id="UP001232245"/>
    </source>
</evidence>
<sequence length="281" mass="32085">MRDIETIKHEIGEFSKAKEILSYREVEELANILFEDEVIMNITIGGVDGNKGLVVETIERLLFVYYNEIFQVKVLAFSLDDLEYIHLKQQNLHVAMELFFSETKIELTDLPPDDANDIKEELTSQIDYNLSNKKGKFQKKQYGFLKFIVLAGIAVLAGYLAGPHFNVVTVYDQGLSEALTQQEGEKQYQLAFSDFEFDVGEYGSTVRGTITNQSDKVYRYINIDIQYYNRKGAIVESQIETALDLKPGKSWHFESMPISEYAKDFEIAGVYAEEAKTEVDG</sequence>
<protein>
    <recommendedName>
        <fullName evidence="4">DUF4179 domain-containing protein</fullName>
    </recommendedName>
</protein>
<keyword evidence="3" id="KW-1185">Reference proteome</keyword>
<keyword evidence="1" id="KW-1133">Transmembrane helix</keyword>
<dbReference type="NCBIfam" id="NF038353">
    <property type="entry name" value="FxLYD_dom"/>
    <property type="match status" value="1"/>
</dbReference>
<accession>A0ABT9YY70</accession>
<dbReference type="InterPro" id="IPR047676">
    <property type="entry name" value="FxLYD_dom"/>
</dbReference>
<dbReference type="RefSeq" id="WP_174879590.1">
    <property type="nucleotide sequence ID" value="NZ_CADEPK010000032.1"/>
</dbReference>